<feature type="region of interest" description="Disordered" evidence="3">
    <location>
        <begin position="261"/>
        <end position="280"/>
    </location>
</feature>
<keyword evidence="5" id="KW-1185">Reference proteome</keyword>
<comment type="similarity">
    <text evidence="1">Belongs to the enoyl-CoA hydratase/isomerase family.</text>
</comment>
<dbReference type="SUPFAM" id="SSF52096">
    <property type="entry name" value="ClpP/crotonase"/>
    <property type="match status" value="1"/>
</dbReference>
<dbReference type="Gene3D" id="1.10.12.10">
    <property type="entry name" value="Lyase 2-enoyl-coa Hydratase, Chain A, domain 2"/>
    <property type="match status" value="1"/>
</dbReference>
<dbReference type="InterPro" id="IPR029045">
    <property type="entry name" value="ClpP/crotonase-like_dom_sf"/>
</dbReference>
<dbReference type="EMBL" id="CP109441">
    <property type="protein sequence ID" value="WUV45679.1"/>
    <property type="molecule type" value="Genomic_DNA"/>
</dbReference>
<dbReference type="RefSeq" id="WP_329409143.1">
    <property type="nucleotide sequence ID" value="NZ_CP109441.1"/>
</dbReference>
<keyword evidence="2" id="KW-0456">Lyase</keyword>
<proteinExistence type="inferred from homology"/>
<dbReference type="PANTHER" id="PTHR11941">
    <property type="entry name" value="ENOYL-COA HYDRATASE-RELATED"/>
    <property type="match status" value="1"/>
</dbReference>
<evidence type="ECO:0000256" key="1">
    <source>
        <dbReference type="ARBA" id="ARBA00005254"/>
    </source>
</evidence>
<organism evidence="4 5">
    <name type="scientific">Nocardia vinacea</name>
    <dbReference type="NCBI Taxonomy" id="96468"/>
    <lineage>
        <taxon>Bacteria</taxon>
        <taxon>Bacillati</taxon>
        <taxon>Actinomycetota</taxon>
        <taxon>Actinomycetes</taxon>
        <taxon>Mycobacteriales</taxon>
        <taxon>Nocardiaceae</taxon>
        <taxon>Nocardia</taxon>
    </lineage>
</organism>
<dbReference type="CDD" id="cd06558">
    <property type="entry name" value="crotonase-like"/>
    <property type="match status" value="1"/>
</dbReference>
<name>A0ABZ1YVA2_9NOCA</name>
<evidence type="ECO:0000313" key="4">
    <source>
        <dbReference type="EMBL" id="WUV45679.1"/>
    </source>
</evidence>
<evidence type="ECO:0000256" key="3">
    <source>
        <dbReference type="SAM" id="MobiDB-lite"/>
    </source>
</evidence>
<dbReference type="InterPro" id="IPR014748">
    <property type="entry name" value="Enoyl-CoA_hydra_C"/>
</dbReference>
<protein>
    <submittedName>
        <fullName evidence="4">Enoyl-CoA hydratase-related protein</fullName>
    </submittedName>
</protein>
<accession>A0ABZ1YVA2</accession>
<sequence>MTTTDTPELVTQEVADGVAILTFNVPERHNAWSVALENRYYERLRAAETDPDVRVIVVTGAGRSFCPGMDTTALAEQTATGISSNPHLRQSMMTPTTIAKPIIAAINGACAGIGLIAALNCDLRFANATAKFTTAFAQRGIMAEHGLAWTLPRLIGTSKALDLLLSGRVILGEEAARIGLVDRAFAPEDLMPKTLEYARAMAATASPIAMGTIKRQVYESWHTSMEESRLTAIRFWMGHLRHHQDFKEGVASFLDKRPPAFQPWDPATPVEPLPLPQGPA</sequence>
<dbReference type="Pfam" id="PF00378">
    <property type="entry name" value="ECH_1"/>
    <property type="match status" value="1"/>
</dbReference>
<dbReference type="PANTHER" id="PTHR11941:SF133">
    <property type="entry name" value="1,2-EPOXYPHENYLACETYL-COA ISOMERASE"/>
    <property type="match status" value="1"/>
</dbReference>
<gene>
    <name evidence="4" type="ORF">OG563_42420</name>
</gene>
<dbReference type="Gene3D" id="3.90.226.10">
    <property type="entry name" value="2-enoyl-CoA Hydratase, Chain A, domain 1"/>
    <property type="match status" value="1"/>
</dbReference>
<dbReference type="Proteomes" id="UP001432062">
    <property type="component" value="Chromosome"/>
</dbReference>
<evidence type="ECO:0000313" key="5">
    <source>
        <dbReference type="Proteomes" id="UP001432062"/>
    </source>
</evidence>
<evidence type="ECO:0000256" key="2">
    <source>
        <dbReference type="ARBA" id="ARBA00023239"/>
    </source>
</evidence>
<feature type="compositionally biased region" description="Pro residues" evidence="3">
    <location>
        <begin position="269"/>
        <end position="280"/>
    </location>
</feature>
<dbReference type="InterPro" id="IPR001753">
    <property type="entry name" value="Enoyl-CoA_hydra/iso"/>
</dbReference>
<reference evidence="4" key="1">
    <citation type="submission" date="2022-10" db="EMBL/GenBank/DDBJ databases">
        <title>The complete genomes of actinobacterial strains from the NBC collection.</title>
        <authorList>
            <person name="Joergensen T.S."/>
            <person name="Alvarez Arevalo M."/>
            <person name="Sterndorff E.B."/>
            <person name="Faurdal D."/>
            <person name="Vuksanovic O."/>
            <person name="Mourched A.-S."/>
            <person name="Charusanti P."/>
            <person name="Shaw S."/>
            <person name="Blin K."/>
            <person name="Weber T."/>
        </authorList>
    </citation>
    <scope>NUCLEOTIDE SEQUENCE</scope>
    <source>
        <strain evidence="4">NBC_01482</strain>
    </source>
</reference>